<keyword evidence="4" id="KW-0964">Secreted</keyword>
<evidence type="ECO:0000256" key="5">
    <source>
        <dbReference type="ARBA" id="ARBA00029594"/>
    </source>
</evidence>
<dbReference type="Proteomes" id="UP000318590">
    <property type="component" value="Unassembled WGS sequence"/>
</dbReference>
<protein>
    <recommendedName>
        <fullName evidence="3">Phospholipase D</fullName>
    </recommendedName>
    <alternativeName>
        <fullName evidence="5">Choline phosphatase</fullName>
    </alternativeName>
</protein>
<dbReference type="Gene3D" id="3.30.870.10">
    <property type="entry name" value="Endonuclease Chain A"/>
    <property type="match status" value="2"/>
</dbReference>
<organism evidence="7 8">
    <name type="scientific">Palleronia caenipelagi</name>
    <dbReference type="NCBI Taxonomy" id="2489174"/>
    <lineage>
        <taxon>Bacteria</taxon>
        <taxon>Pseudomonadati</taxon>
        <taxon>Pseudomonadota</taxon>
        <taxon>Alphaproteobacteria</taxon>
        <taxon>Rhodobacterales</taxon>
        <taxon>Roseobacteraceae</taxon>
        <taxon>Palleronia</taxon>
    </lineage>
</organism>
<reference evidence="7 8" key="1">
    <citation type="submission" date="2019-06" db="EMBL/GenBank/DDBJ databases">
        <title>Paenimaribius caenipelagi gen. nov., sp. nov., isolated from a tidal flat.</title>
        <authorList>
            <person name="Yoon J.-H."/>
        </authorList>
    </citation>
    <scope>NUCLEOTIDE SEQUENCE [LARGE SCALE GENOMIC DNA]</scope>
    <source>
        <strain evidence="7 8">JBTF-M29</strain>
    </source>
</reference>
<dbReference type="PANTHER" id="PTHR21248">
    <property type="entry name" value="CARDIOLIPIN SYNTHASE"/>
    <property type="match status" value="1"/>
</dbReference>
<dbReference type="CDD" id="cd09111">
    <property type="entry name" value="PLDc_ymdC_like_1"/>
    <property type="match status" value="1"/>
</dbReference>
<comment type="subcellular location">
    <subcellularLocation>
        <location evidence="2">Secreted</location>
    </subcellularLocation>
</comment>
<dbReference type="GO" id="GO:0005576">
    <property type="term" value="C:extracellular region"/>
    <property type="evidence" value="ECO:0007669"/>
    <property type="project" value="UniProtKB-SubCell"/>
</dbReference>
<dbReference type="SUPFAM" id="SSF56024">
    <property type="entry name" value="Phospholipase D/nuclease"/>
    <property type="match status" value="2"/>
</dbReference>
<accession>A0A547QB35</accession>
<evidence type="ECO:0000256" key="1">
    <source>
        <dbReference type="ARBA" id="ARBA00003145"/>
    </source>
</evidence>
<dbReference type="CDD" id="cd09113">
    <property type="entry name" value="PLDc_ymdC_like_2"/>
    <property type="match status" value="1"/>
</dbReference>
<dbReference type="OrthoDB" id="9814092at2"/>
<sequence length="514" mass="56669">MILKLLLLFLAAIAAAVVVLRVLFPLPDLSDRPESTALTTSADTALAQRVNSVSAEHPGKSGIIPLLNGGDALATRLALAEAAEVSIDAQYYIWHDDTSGMLLLDSLWRAAERGVRVRLLLDDNGVPGMDAYLAALNAHENFEIRLFNPATIRSPKGLGYLIDGLRMNRRMHNKSFTVDGITTVIGGRNIGNEYFQIGQNNFFIDMDVLAAGPIVGDTLNSFDSYWNARSVFEVESIISGDGDMEAFRTAADTARADEDVQPVINTSRSSLAAFLDGRATMEWTEVRLLADDPVKGLGKATDEQLMISGMTEILRGAERSLDVVSAYFVPGKKGTELFSSLAEDGREVSILTNALNTTDHLVVHSGYTKYRRDLLSSGVHLYELKLRGQMLEADFNPHPFGLSGAALHAKTFAIDEDRIFIGSFNFDPRSVRLNCEMGFLINSPTMAQQLRDIFEGPLPFVSYQPGLTPREKMFWREPIEGQELPEIYQEEPGTSWVKQITLVVLGILPIEWLL</sequence>
<feature type="domain" description="PLD phosphodiesterase" evidence="6">
    <location>
        <begin position="403"/>
        <end position="430"/>
    </location>
</feature>
<dbReference type="GO" id="GO:0030572">
    <property type="term" value="F:phosphatidyltransferase activity"/>
    <property type="evidence" value="ECO:0007669"/>
    <property type="project" value="UniProtKB-ARBA"/>
</dbReference>
<evidence type="ECO:0000256" key="3">
    <source>
        <dbReference type="ARBA" id="ARBA00018392"/>
    </source>
</evidence>
<evidence type="ECO:0000256" key="4">
    <source>
        <dbReference type="ARBA" id="ARBA00022525"/>
    </source>
</evidence>
<comment type="caution">
    <text evidence="7">The sequence shown here is derived from an EMBL/GenBank/DDBJ whole genome shotgun (WGS) entry which is preliminary data.</text>
</comment>
<dbReference type="AlphaFoldDB" id="A0A547QB35"/>
<keyword evidence="8" id="KW-1185">Reference proteome</keyword>
<dbReference type="RefSeq" id="WP_142832869.1">
    <property type="nucleotide sequence ID" value="NZ_VFSV01000001.1"/>
</dbReference>
<dbReference type="GO" id="GO:0032049">
    <property type="term" value="P:cardiolipin biosynthetic process"/>
    <property type="evidence" value="ECO:0007669"/>
    <property type="project" value="UniProtKB-ARBA"/>
</dbReference>
<dbReference type="SMART" id="SM00155">
    <property type="entry name" value="PLDc"/>
    <property type="match status" value="2"/>
</dbReference>
<proteinExistence type="predicted"/>
<comment type="function">
    <text evidence="1">Could be a virulence factor.</text>
</comment>
<dbReference type="InterPro" id="IPR025202">
    <property type="entry name" value="PLD-like_dom"/>
</dbReference>
<evidence type="ECO:0000259" key="6">
    <source>
        <dbReference type="PROSITE" id="PS50035"/>
    </source>
</evidence>
<evidence type="ECO:0000313" key="8">
    <source>
        <dbReference type="Proteomes" id="UP000318590"/>
    </source>
</evidence>
<evidence type="ECO:0000313" key="7">
    <source>
        <dbReference type="EMBL" id="TRD23546.1"/>
    </source>
</evidence>
<evidence type="ECO:0000256" key="2">
    <source>
        <dbReference type="ARBA" id="ARBA00004613"/>
    </source>
</evidence>
<dbReference type="InterPro" id="IPR001736">
    <property type="entry name" value="PLipase_D/transphosphatidylase"/>
</dbReference>
<dbReference type="PANTHER" id="PTHR21248:SF12">
    <property type="entry name" value="CARDIOLIPIN SYNTHASE C"/>
    <property type="match status" value="1"/>
</dbReference>
<dbReference type="PROSITE" id="PS50035">
    <property type="entry name" value="PLD"/>
    <property type="match status" value="2"/>
</dbReference>
<dbReference type="Pfam" id="PF13091">
    <property type="entry name" value="PLDc_2"/>
    <property type="match status" value="2"/>
</dbReference>
<gene>
    <name evidence="7" type="ORF">FEV53_00585</name>
</gene>
<name>A0A547QB35_9RHOB</name>
<feature type="domain" description="PLD phosphodiesterase" evidence="6">
    <location>
        <begin position="167"/>
        <end position="194"/>
    </location>
</feature>
<dbReference type="EMBL" id="VFSV01000001">
    <property type="protein sequence ID" value="TRD23546.1"/>
    <property type="molecule type" value="Genomic_DNA"/>
</dbReference>